<evidence type="ECO:0000313" key="2">
    <source>
        <dbReference type="EMBL" id="CRK14553.1"/>
    </source>
</evidence>
<evidence type="ECO:0000313" key="3">
    <source>
        <dbReference type="EMBL" id="CRK16005.1"/>
    </source>
</evidence>
<dbReference type="EMBL" id="CVQH01007113">
    <property type="protein sequence ID" value="CRK16005.1"/>
    <property type="molecule type" value="Genomic_DNA"/>
</dbReference>
<feature type="compositionally biased region" description="Basic and acidic residues" evidence="1">
    <location>
        <begin position="112"/>
        <end position="145"/>
    </location>
</feature>
<accession>A0A0G4KXP6</accession>
<feature type="region of interest" description="Disordered" evidence="1">
    <location>
        <begin position="61"/>
        <end position="150"/>
    </location>
</feature>
<organism evidence="2 5">
    <name type="scientific">Verticillium longisporum</name>
    <name type="common">Verticillium dahliae var. longisporum</name>
    <dbReference type="NCBI Taxonomy" id="100787"/>
    <lineage>
        <taxon>Eukaryota</taxon>
        <taxon>Fungi</taxon>
        <taxon>Dikarya</taxon>
        <taxon>Ascomycota</taxon>
        <taxon>Pezizomycotina</taxon>
        <taxon>Sordariomycetes</taxon>
        <taxon>Hypocreomycetidae</taxon>
        <taxon>Glomerellales</taxon>
        <taxon>Plectosphaerellaceae</taxon>
        <taxon>Verticillium</taxon>
    </lineage>
</organism>
<dbReference type="EMBL" id="CVQI01005113">
    <property type="protein sequence ID" value="CRK14553.1"/>
    <property type="molecule type" value="Genomic_DNA"/>
</dbReference>
<feature type="non-terminal residue" evidence="2">
    <location>
        <position position="171"/>
    </location>
</feature>
<keyword evidence="4" id="KW-1185">Reference proteome</keyword>
<dbReference type="AlphaFoldDB" id="A0A0G4KXP6"/>
<dbReference type="Proteomes" id="UP000045706">
    <property type="component" value="Unassembled WGS sequence"/>
</dbReference>
<evidence type="ECO:0000256" key="1">
    <source>
        <dbReference type="SAM" id="MobiDB-lite"/>
    </source>
</evidence>
<evidence type="ECO:0000313" key="5">
    <source>
        <dbReference type="Proteomes" id="UP000045706"/>
    </source>
</evidence>
<dbReference type="Proteomes" id="UP000044602">
    <property type="component" value="Unassembled WGS sequence"/>
</dbReference>
<proteinExistence type="predicted"/>
<sequence length="171" mass="18436">MATLKRSQPKSPIIVDHGLAVIYISDYDSSGGDDSGEECDFEDVMLNATVSVVGYTEARFEELADDTINDDKSTPDGVSSDEESDSGVTDGLPLEKGGAREMEDEGIATDMTPHHDDGGVSNWDLHDDEASRTEPVDQDQDDNKTHGLPSLRDIVVQLGALRGRVAQLEAQ</sequence>
<protein>
    <submittedName>
        <fullName evidence="2">Uncharacterized protein</fullName>
    </submittedName>
</protein>
<name>A0A0G4KXP6_VERLO</name>
<gene>
    <name evidence="3" type="ORF">BN1708_011636</name>
    <name evidence="2" type="ORF">BN1723_010385</name>
</gene>
<evidence type="ECO:0000313" key="4">
    <source>
        <dbReference type="Proteomes" id="UP000044602"/>
    </source>
</evidence>
<reference evidence="4 5" key="1">
    <citation type="submission" date="2015-05" db="EMBL/GenBank/DDBJ databases">
        <authorList>
            <person name="Fogelqvist Johan"/>
        </authorList>
    </citation>
    <scope>NUCLEOTIDE SEQUENCE [LARGE SCALE GENOMIC DNA]</scope>
    <source>
        <strain evidence="3">VL1</strain>
        <strain evidence="2">VL2</strain>
    </source>
</reference>